<dbReference type="EMBL" id="JAACJK010000109">
    <property type="protein sequence ID" value="KAF5333218.1"/>
    <property type="molecule type" value="Genomic_DNA"/>
</dbReference>
<dbReference type="InterPro" id="IPR050983">
    <property type="entry name" value="GST_Omega/HSP26"/>
</dbReference>
<dbReference type="Pfam" id="PF13409">
    <property type="entry name" value="GST_N_2"/>
    <property type="match status" value="1"/>
</dbReference>
<evidence type="ECO:0000313" key="3">
    <source>
        <dbReference type="EMBL" id="KAF5333218.1"/>
    </source>
</evidence>
<reference evidence="3 4" key="1">
    <citation type="journal article" date="2020" name="ISME J.">
        <title>Uncovering the hidden diversity of litter-decomposition mechanisms in mushroom-forming fungi.</title>
        <authorList>
            <person name="Floudas D."/>
            <person name="Bentzer J."/>
            <person name="Ahren D."/>
            <person name="Johansson T."/>
            <person name="Persson P."/>
            <person name="Tunlid A."/>
        </authorList>
    </citation>
    <scope>NUCLEOTIDE SEQUENCE [LARGE SCALE GENOMIC DNA]</scope>
    <source>
        <strain evidence="3 4">CBS 175.51</strain>
    </source>
</reference>
<feature type="compositionally biased region" description="Low complexity" evidence="1">
    <location>
        <begin position="298"/>
        <end position="328"/>
    </location>
</feature>
<feature type="domain" description="GST C-terminal" evidence="2">
    <location>
        <begin position="793"/>
        <end position="947"/>
    </location>
</feature>
<dbReference type="InterPro" id="IPR040079">
    <property type="entry name" value="Glutathione_S-Trfase"/>
</dbReference>
<evidence type="ECO:0000256" key="1">
    <source>
        <dbReference type="SAM" id="MobiDB-lite"/>
    </source>
</evidence>
<name>A0A8H5C320_9AGAR</name>
<dbReference type="Gene3D" id="1.20.1050.10">
    <property type="match status" value="1"/>
</dbReference>
<dbReference type="InterPro" id="IPR004045">
    <property type="entry name" value="Glutathione_S-Trfase_N"/>
</dbReference>
<dbReference type="InterPro" id="IPR036249">
    <property type="entry name" value="Thioredoxin-like_sf"/>
</dbReference>
<dbReference type="Gene3D" id="3.40.30.10">
    <property type="entry name" value="Glutaredoxin"/>
    <property type="match status" value="1"/>
</dbReference>
<dbReference type="CDD" id="cd15457">
    <property type="entry name" value="NADAR"/>
    <property type="match status" value="1"/>
</dbReference>
<dbReference type="CDD" id="cd00570">
    <property type="entry name" value="GST_N_family"/>
    <property type="match status" value="1"/>
</dbReference>
<dbReference type="SFLD" id="SFLDS00019">
    <property type="entry name" value="Glutathione_Transferase_(cytos"/>
    <property type="match status" value="1"/>
</dbReference>
<accession>A0A8H5C320</accession>
<dbReference type="Proteomes" id="UP000541558">
    <property type="component" value="Unassembled WGS sequence"/>
</dbReference>
<dbReference type="SUPFAM" id="SSF143990">
    <property type="entry name" value="YbiA-like"/>
    <property type="match status" value="1"/>
</dbReference>
<feature type="compositionally biased region" description="Pro residues" evidence="1">
    <location>
        <begin position="29"/>
        <end position="44"/>
    </location>
</feature>
<evidence type="ECO:0000259" key="2">
    <source>
        <dbReference type="PROSITE" id="PS50405"/>
    </source>
</evidence>
<dbReference type="InterPro" id="IPR012816">
    <property type="entry name" value="NADAR"/>
</dbReference>
<dbReference type="Pfam" id="PF08719">
    <property type="entry name" value="NADAR"/>
    <property type="match status" value="1"/>
</dbReference>
<dbReference type="Gene3D" id="1.10.357.40">
    <property type="entry name" value="YbiA-like"/>
    <property type="match status" value="1"/>
</dbReference>
<dbReference type="InterPro" id="IPR010987">
    <property type="entry name" value="Glutathione-S-Trfase_C-like"/>
</dbReference>
<dbReference type="InterPro" id="IPR036282">
    <property type="entry name" value="Glutathione-S-Trfase_C_sf"/>
</dbReference>
<dbReference type="PANTHER" id="PTHR43968">
    <property type="match status" value="1"/>
</dbReference>
<feature type="compositionally biased region" description="Low complexity" evidence="1">
    <location>
        <begin position="13"/>
        <end position="28"/>
    </location>
</feature>
<dbReference type="AlphaFoldDB" id="A0A8H5C320"/>
<dbReference type="GO" id="GO:0005737">
    <property type="term" value="C:cytoplasm"/>
    <property type="evidence" value="ECO:0007669"/>
    <property type="project" value="TreeGrafter"/>
</dbReference>
<organism evidence="3 4">
    <name type="scientific">Ephemerocybe angulata</name>
    <dbReference type="NCBI Taxonomy" id="980116"/>
    <lineage>
        <taxon>Eukaryota</taxon>
        <taxon>Fungi</taxon>
        <taxon>Dikarya</taxon>
        <taxon>Basidiomycota</taxon>
        <taxon>Agaricomycotina</taxon>
        <taxon>Agaricomycetes</taxon>
        <taxon>Agaricomycetidae</taxon>
        <taxon>Agaricales</taxon>
        <taxon>Agaricineae</taxon>
        <taxon>Psathyrellaceae</taxon>
        <taxon>Ephemerocybe</taxon>
    </lineage>
</organism>
<dbReference type="PANTHER" id="PTHR43968:SF6">
    <property type="entry name" value="GLUTATHIONE S-TRANSFERASE OMEGA"/>
    <property type="match status" value="1"/>
</dbReference>
<dbReference type="SUPFAM" id="SSF47616">
    <property type="entry name" value="GST C-terminal domain-like"/>
    <property type="match status" value="1"/>
</dbReference>
<keyword evidence="4" id="KW-1185">Reference proteome</keyword>
<comment type="caution">
    <text evidence="3">The sequence shown here is derived from an EMBL/GenBank/DDBJ whole genome shotgun (WGS) entry which is preliminary data.</text>
</comment>
<feature type="compositionally biased region" description="Low complexity" evidence="1">
    <location>
        <begin position="409"/>
        <end position="420"/>
    </location>
</feature>
<dbReference type="InterPro" id="IPR037238">
    <property type="entry name" value="YbiA-like_sf"/>
</dbReference>
<gene>
    <name evidence="3" type="ORF">D9611_002825</name>
</gene>
<sequence>MGQKSSKQKNPWGAQPYGYPANPYGAAPPFLPPGYQPTPGPFPMTAPGQPGFIPPGTYGQGGMSMPQPQLAFMPQDKGTKKDRKGKRRAQSEQYPGGFAGSGMGLTFPQPNIPSNAPVIPPEPPRKSKSTRRRASTSNAPPPLTTPKGTRVPLTNFPVPSRTGTPFIPRSRPGADESYSDETSTDSDEDEDEDRQRSFSAGGSRRRRSSDPRRTQSASAHGHFPPEITGRIDDVLRPLSPAHRSAFGPSGSRPTEPIRNPLPPPPRDLYEMTPYKSLLTLPQTTALLTATYGTAQQQNASASGGHANGGATTLVIPPAGHGPAAIIPPEAQPPQPLKKTPSQKKKSRVSGIMRALSGRRKKEDKQGVAPPGAIVTQPAKVQFVPVFVDGQKKPGTSTHNKENEGNQGTASASADNSALLSTESHQEAPRRHSIASSHHAPPAPPHEAEDDAIRFDQMNQQYAGFMNHSPHRVLYQNKMYPTATHLHEAMKYLPDHPIIAEQIRNTASVLEVYPLSAQFNQYVRDDWSDVFMQKMEEVLRLKFAQHADLRETLVRGTGESKLIYADVLDVFWGVGPQGDGANELGHVLMQVRDWLRVEGGLRFAPILKQRAIKVLRTQVYSSNMSNTESTAASKSDQGRPYNTKATGEALKTVEAHQDDQVDITLFGSCFCPFVQRVWVMLEALEIPYKVCGLRWLRDRLRLTGDAGGFYSMVRDSISALSRGIRLTPRSIVEVDPYKKPKELLELSPKGLVPALKLNNFTPPRALNESTVIMDYLEDLAESSTKKTVLPLPFNPYARALARLAADQACRSLVPAFYRYLQAQDAEKQTTAGREFQDAIDVFIALLGRAENEILGPGAISGEGEAAMLRKGLGLWVEGNTELGWADIMAAPWLFRAKVVLGHYRGYKFPPGDRVQRYLERVFEHPHFKATCSDEKLYYDSYERPNTSQVATAINEGRALP</sequence>
<dbReference type="CDD" id="cd00299">
    <property type="entry name" value="GST_C_family"/>
    <property type="match status" value="1"/>
</dbReference>
<dbReference type="OrthoDB" id="206452at2759"/>
<feature type="region of interest" description="Disordered" evidence="1">
    <location>
        <begin position="389"/>
        <end position="447"/>
    </location>
</feature>
<feature type="compositionally biased region" description="Acidic residues" evidence="1">
    <location>
        <begin position="177"/>
        <end position="192"/>
    </location>
</feature>
<protein>
    <recommendedName>
        <fullName evidence="2">GST C-terminal domain-containing protein</fullName>
    </recommendedName>
</protein>
<dbReference type="PROSITE" id="PS50405">
    <property type="entry name" value="GST_CTER"/>
    <property type="match status" value="1"/>
</dbReference>
<proteinExistence type="predicted"/>
<feature type="region of interest" description="Disordered" evidence="1">
    <location>
        <begin position="1"/>
        <end position="270"/>
    </location>
</feature>
<evidence type="ECO:0000313" key="4">
    <source>
        <dbReference type="Proteomes" id="UP000541558"/>
    </source>
</evidence>
<feature type="region of interest" description="Disordered" evidence="1">
    <location>
        <begin position="298"/>
        <end position="375"/>
    </location>
</feature>
<dbReference type="SUPFAM" id="SSF52833">
    <property type="entry name" value="Thioredoxin-like"/>
    <property type="match status" value="1"/>
</dbReference>